<gene>
    <name evidence="1" type="ORF">DS834_00880</name>
</gene>
<reference evidence="1 2" key="1">
    <citation type="submission" date="2018-07" db="EMBL/GenBank/DDBJ databases">
        <title>Genome sequences of six Lactobacillus spp. isolated from bumble bee guts.</title>
        <authorList>
            <person name="Motta E.V.S."/>
            <person name="Moran N.A."/>
        </authorList>
    </citation>
    <scope>NUCLEOTIDE SEQUENCE [LARGE SCALE GENOMIC DNA]</scope>
    <source>
        <strain evidence="1 2">BI-4G</strain>
    </source>
</reference>
<sequence length="67" mass="7552">MKSSTFAIKVFKTIWLLSVSSEPVSSLAKSSLGSFKITRANATGFMYQLKQSFKKNRNIHDTIFADF</sequence>
<dbReference type="Proteomes" id="UP000283380">
    <property type="component" value="Unassembled WGS sequence"/>
</dbReference>
<protein>
    <recommendedName>
        <fullName evidence="3">Secreted protein</fullName>
    </recommendedName>
</protein>
<comment type="caution">
    <text evidence="1">The sequence shown here is derived from an EMBL/GenBank/DDBJ whole genome shotgun (WGS) entry which is preliminary data.</text>
</comment>
<dbReference type="RefSeq" id="WP_118896727.1">
    <property type="nucleotide sequence ID" value="NZ_QOCT01000009.1"/>
</dbReference>
<name>A0ABX9LXQ1_9LACO</name>
<evidence type="ECO:0008006" key="3">
    <source>
        <dbReference type="Google" id="ProtNLM"/>
    </source>
</evidence>
<evidence type="ECO:0000313" key="2">
    <source>
        <dbReference type="Proteomes" id="UP000283380"/>
    </source>
</evidence>
<keyword evidence="2" id="KW-1185">Reference proteome</keyword>
<organism evidence="1 2">
    <name type="scientific">Lactobacillus bombicola</name>
    <dbReference type="NCBI Taxonomy" id="1505723"/>
    <lineage>
        <taxon>Bacteria</taxon>
        <taxon>Bacillati</taxon>
        <taxon>Bacillota</taxon>
        <taxon>Bacilli</taxon>
        <taxon>Lactobacillales</taxon>
        <taxon>Lactobacillaceae</taxon>
        <taxon>Lactobacillus</taxon>
    </lineage>
</organism>
<evidence type="ECO:0000313" key="1">
    <source>
        <dbReference type="EMBL" id="RHW53523.1"/>
    </source>
</evidence>
<dbReference type="EMBL" id="QOCU01000001">
    <property type="protein sequence ID" value="RHW53523.1"/>
    <property type="molecule type" value="Genomic_DNA"/>
</dbReference>
<proteinExistence type="predicted"/>
<accession>A0ABX9LXQ1</accession>